<keyword evidence="10" id="KW-1185">Reference proteome</keyword>
<evidence type="ECO:0000256" key="2">
    <source>
        <dbReference type="ARBA" id="ARBA00008000"/>
    </source>
</evidence>
<evidence type="ECO:0000313" key="9">
    <source>
        <dbReference type="EMBL" id="MCT8974305.1"/>
    </source>
</evidence>
<comment type="similarity">
    <text evidence="2">Belongs to the FAD-binding oxidoreductase/transferase type 4 family.</text>
</comment>
<dbReference type="InterPro" id="IPR016166">
    <property type="entry name" value="FAD-bd_PCMH"/>
</dbReference>
<dbReference type="SUPFAM" id="SSF56176">
    <property type="entry name" value="FAD-binding/transporter-associated domain-like"/>
    <property type="match status" value="1"/>
</dbReference>
<protein>
    <recommendedName>
        <fullName evidence="7">D-lactate dehydrogenase (cytochrome)</fullName>
        <ecNumber evidence="7">1.1.2.4</ecNumber>
    </recommendedName>
</protein>
<dbReference type="SUPFAM" id="SSF55103">
    <property type="entry name" value="FAD-linked oxidases, C-terminal domain"/>
    <property type="match status" value="1"/>
</dbReference>
<dbReference type="GO" id="GO:0004458">
    <property type="term" value="F:D-lactate dehydrogenase (cytochrome) activity"/>
    <property type="evidence" value="ECO:0007669"/>
    <property type="project" value="UniProtKB-EC"/>
</dbReference>
<evidence type="ECO:0000256" key="4">
    <source>
        <dbReference type="ARBA" id="ARBA00022827"/>
    </source>
</evidence>
<dbReference type="Pfam" id="PF01565">
    <property type="entry name" value="FAD_binding_4"/>
    <property type="match status" value="1"/>
</dbReference>
<comment type="caution">
    <text evidence="9">The sequence shown here is derived from an EMBL/GenBank/DDBJ whole genome shotgun (WGS) entry which is preliminary data.</text>
</comment>
<dbReference type="GO" id="GO:1903457">
    <property type="term" value="P:lactate catabolic process"/>
    <property type="evidence" value="ECO:0007669"/>
    <property type="project" value="TreeGrafter"/>
</dbReference>
<keyword evidence="3" id="KW-0285">Flavoprotein</keyword>
<keyword evidence="6" id="KW-0560">Oxidoreductase</keyword>
<dbReference type="Gene3D" id="3.30.465.10">
    <property type="match status" value="1"/>
</dbReference>
<feature type="domain" description="FAD-binding PCMH-type" evidence="8">
    <location>
        <begin position="44"/>
        <end position="231"/>
    </location>
</feature>
<sequence>MTASPASLDTKHPAIDALTDALGNAVMADDATRAYYANDIFWQPGIRPLAVVMPGSAVDAATAVRIATESGIAVVPRGGGMSYTKGYLPAQEEAIVIDARKLNDVIEVNTGDLYITVGAGCTWAKLNEALEGTGLRTGYWGPLSGVNATVGGALSQNSAFFGSTLNATVAESVIGVTVVLADGTVVTTGSGGRANARPFTREGGPDMTGIFLGDNGAMGLKVSATLRLWPRPESVGYLSFGFKTSIDLAAAQVDMARERLVSEGFGIDRTKASHSASVNRISDGLKTLGNVAKAGKTLIGGLKDAAAVAAGGANFLKQHEYTLHLVLEARNEDELKTSMKRAREIGNTYGVEIENTVPKVMRSKPFSPVRGMLGLDGERWVPIHAVFPLGDWKKVVEANDAFFAEKRDFMERHGIVYSVMFLTVGGEFFIEPAFYWHDEITPLHAKSVGEDVVRKWIDRPANVATREAVVELRDATQDLYISLGGVNWQVARDYPYKSVLSPETWILLESLKRALDPKGLMNPGSLELAAPVRTD</sequence>
<organism evidence="9 10">
    <name type="scientific">Microbaculum marinisediminis</name>
    <dbReference type="NCBI Taxonomy" id="2931392"/>
    <lineage>
        <taxon>Bacteria</taxon>
        <taxon>Pseudomonadati</taxon>
        <taxon>Pseudomonadota</taxon>
        <taxon>Alphaproteobacteria</taxon>
        <taxon>Hyphomicrobiales</taxon>
        <taxon>Tepidamorphaceae</taxon>
        <taxon>Microbaculum</taxon>
    </lineage>
</organism>
<dbReference type="PROSITE" id="PS51387">
    <property type="entry name" value="FAD_PCMH"/>
    <property type="match status" value="1"/>
</dbReference>
<keyword evidence="4" id="KW-0274">FAD</keyword>
<dbReference type="EMBL" id="JALIDZ010000011">
    <property type="protein sequence ID" value="MCT8974305.1"/>
    <property type="molecule type" value="Genomic_DNA"/>
</dbReference>
<dbReference type="RefSeq" id="WP_261617889.1">
    <property type="nucleotide sequence ID" value="NZ_JALIDZ010000011.1"/>
</dbReference>
<dbReference type="GO" id="GO:0008720">
    <property type="term" value="F:D-lactate dehydrogenase (NAD+) activity"/>
    <property type="evidence" value="ECO:0007669"/>
    <property type="project" value="TreeGrafter"/>
</dbReference>
<evidence type="ECO:0000259" key="8">
    <source>
        <dbReference type="PROSITE" id="PS51387"/>
    </source>
</evidence>
<dbReference type="AlphaFoldDB" id="A0AAW5R4I9"/>
<evidence type="ECO:0000256" key="1">
    <source>
        <dbReference type="ARBA" id="ARBA00001974"/>
    </source>
</evidence>
<dbReference type="Pfam" id="PF02913">
    <property type="entry name" value="FAD-oxidase_C"/>
    <property type="match status" value="1"/>
</dbReference>
<reference evidence="9 10" key="1">
    <citation type="submission" date="2022-04" db="EMBL/GenBank/DDBJ databases">
        <authorList>
            <person name="Ye Y.-Q."/>
            <person name="Du Z.-J."/>
        </authorList>
    </citation>
    <scope>NUCLEOTIDE SEQUENCE [LARGE SCALE GENOMIC DNA]</scope>
    <source>
        <strain evidence="9 10">A6E488</strain>
    </source>
</reference>
<dbReference type="PANTHER" id="PTHR11748">
    <property type="entry name" value="D-LACTATE DEHYDROGENASE"/>
    <property type="match status" value="1"/>
</dbReference>
<dbReference type="GO" id="GO:0071949">
    <property type="term" value="F:FAD binding"/>
    <property type="evidence" value="ECO:0007669"/>
    <property type="project" value="InterPro"/>
</dbReference>
<evidence type="ECO:0000256" key="5">
    <source>
        <dbReference type="ARBA" id="ARBA00022946"/>
    </source>
</evidence>
<dbReference type="Proteomes" id="UP001320898">
    <property type="component" value="Unassembled WGS sequence"/>
</dbReference>
<dbReference type="InterPro" id="IPR016164">
    <property type="entry name" value="FAD-linked_Oxase-like_C"/>
</dbReference>
<gene>
    <name evidence="9" type="ORF">MUB46_20755</name>
</gene>
<evidence type="ECO:0000256" key="6">
    <source>
        <dbReference type="ARBA" id="ARBA00023002"/>
    </source>
</evidence>
<dbReference type="InterPro" id="IPR016169">
    <property type="entry name" value="FAD-bd_PCMH_sub2"/>
</dbReference>
<dbReference type="InterPro" id="IPR004113">
    <property type="entry name" value="FAD-bd_oxidored_4_C"/>
</dbReference>
<evidence type="ECO:0000256" key="3">
    <source>
        <dbReference type="ARBA" id="ARBA00022630"/>
    </source>
</evidence>
<dbReference type="InterPro" id="IPR006094">
    <property type="entry name" value="Oxid_FAD_bind_N"/>
</dbReference>
<evidence type="ECO:0000313" key="10">
    <source>
        <dbReference type="Proteomes" id="UP001320898"/>
    </source>
</evidence>
<dbReference type="PANTHER" id="PTHR11748:SF111">
    <property type="entry name" value="D-LACTATE DEHYDROGENASE, MITOCHONDRIAL-RELATED"/>
    <property type="match status" value="1"/>
</dbReference>
<name>A0AAW5R4I9_9HYPH</name>
<evidence type="ECO:0000256" key="7">
    <source>
        <dbReference type="ARBA" id="ARBA00038897"/>
    </source>
</evidence>
<proteinExistence type="inferred from homology"/>
<comment type="cofactor">
    <cofactor evidence="1">
        <name>FAD</name>
        <dbReference type="ChEBI" id="CHEBI:57692"/>
    </cofactor>
</comment>
<dbReference type="InterPro" id="IPR036318">
    <property type="entry name" value="FAD-bd_PCMH-like_sf"/>
</dbReference>
<dbReference type="EC" id="1.1.2.4" evidence="7"/>
<accession>A0AAW5R4I9</accession>
<keyword evidence="5" id="KW-0809">Transit peptide</keyword>